<accession>A0ACD5BFA4</accession>
<keyword evidence="2" id="KW-1185">Reference proteome</keyword>
<proteinExistence type="predicted"/>
<organism evidence="1 2">
    <name type="scientific">Amycolatopsis coloradensis</name>
    <dbReference type="NCBI Taxonomy" id="76021"/>
    <lineage>
        <taxon>Bacteria</taxon>
        <taxon>Bacillati</taxon>
        <taxon>Actinomycetota</taxon>
        <taxon>Actinomycetes</taxon>
        <taxon>Pseudonocardiales</taxon>
        <taxon>Pseudonocardiaceae</taxon>
        <taxon>Amycolatopsis</taxon>
    </lineage>
</organism>
<evidence type="ECO:0000313" key="2">
    <source>
        <dbReference type="Proteomes" id="UP001456344"/>
    </source>
</evidence>
<dbReference type="EMBL" id="CP150484">
    <property type="protein sequence ID" value="WYW18102.1"/>
    <property type="molecule type" value="Genomic_DNA"/>
</dbReference>
<name>A0ACD5BFA4_9PSEU</name>
<sequence length="322" mass="35038">MVLTRSPVVADALRAAVRAPSPHNSQPWIFELAPDTIDVVLDESRILGVCDPQAREARLACGAALLNLRLAIAAAGRVSEVELAPERERSSLLARVTLGPRHRPTVIERRLAAAIPRRYSNRRPFTDEPVPLHVRTAAREAAREEGARLVLLDEAGLLEATAGLIRRADHVQGLDAAFQRELREWTRQTAEDDGVPTYAGGPRSAGGLLPGRYVNEGGVPRVFEQDPLVAVLTMPNDAPISQVRAGCAMQRVLLTATDAGLSASFYSQPIEISAVRAELRDLLGGTFHPQTVFRLGYGYPGVKTPRRPIEEVARDRNAGERP</sequence>
<evidence type="ECO:0000313" key="1">
    <source>
        <dbReference type="EMBL" id="WYW18102.1"/>
    </source>
</evidence>
<reference evidence="1" key="1">
    <citation type="submission" date="2023-10" db="EMBL/GenBank/DDBJ databases">
        <title>Whole genome sequencing of actinobacterial strain Amycolatopsis sp. (BCA-696) identifies the underlying plant growth-promoting genes.</title>
        <authorList>
            <person name="Gandham P."/>
            <person name="Vadla N."/>
            <person name="Saji A."/>
            <person name="Srinivas V."/>
            <person name="Ruperao P."/>
            <person name="Selvanayagam S."/>
            <person name="Saxena R.K."/>
            <person name="Rathore A."/>
            <person name="Gopalakrishnan S."/>
            <person name="Thakur V."/>
        </authorList>
    </citation>
    <scope>NUCLEOTIDE SEQUENCE</scope>
    <source>
        <strain evidence="1">BCA-696</strain>
    </source>
</reference>
<dbReference type="Proteomes" id="UP001456344">
    <property type="component" value="Chromosome"/>
</dbReference>
<protein>
    <submittedName>
        <fullName evidence="1">Nitroreductase family protein</fullName>
    </submittedName>
</protein>
<gene>
    <name evidence="1" type="ORF">LCL61_21400</name>
</gene>